<gene>
    <name evidence="3" type="ORF">PgNI_10140</name>
</gene>
<evidence type="ECO:0000313" key="3">
    <source>
        <dbReference type="RefSeq" id="XP_030979892.1"/>
    </source>
</evidence>
<evidence type="ECO:0000313" key="2">
    <source>
        <dbReference type="Proteomes" id="UP000515153"/>
    </source>
</evidence>
<feature type="compositionally biased region" description="Low complexity" evidence="1">
    <location>
        <begin position="243"/>
        <end position="256"/>
    </location>
</feature>
<reference evidence="3" key="3">
    <citation type="submission" date="2025-08" db="UniProtKB">
        <authorList>
            <consortium name="RefSeq"/>
        </authorList>
    </citation>
    <scope>IDENTIFICATION</scope>
    <source>
        <strain evidence="3">NI907</strain>
    </source>
</reference>
<keyword evidence="2" id="KW-1185">Reference proteome</keyword>
<dbReference type="AlphaFoldDB" id="A0A6P8AYE7"/>
<sequence length="308" mass="35062">MATQKSLISEEEITNLLDSIVLDQPGYNHGAIFQAGRKHCDANATMQDGEDDVEIHEPGIPAPTDSQRYDLMAMYQQPQYRQTQAHSKGRLAPASSRNHQNPGREQLPSSGPRNQANMRTFATPTRPFRAWNSHHDTFPDGSPPPPTPFSPENREQDSRPAAELYSTEPRQNRQYEQQGQQGQRQRRQRYHPQYLPRHEQQDDQSQHQQRHLNSRDDHHQQSYQEQQQGGPPSIESPATFPVTTGETPAVTTTNTTGPQRRQERAQLKPRVGGRAIQTKKRAERNAQESARRAAIVEKMIKDGVLRHA</sequence>
<dbReference type="GeneID" id="41965024"/>
<feature type="compositionally biased region" description="Basic and acidic residues" evidence="1">
    <location>
        <begin position="196"/>
        <end position="205"/>
    </location>
</feature>
<dbReference type="Proteomes" id="UP000515153">
    <property type="component" value="Chromosome VII"/>
</dbReference>
<proteinExistence type="predicted"/>
<dbReference type="KEGG" id="pgri:PgNI_10140"/>
<organism evidence="2 3">
    <name type="scientific">Pyricularia grisea</name>
    <name type="common">Crabgrass-specific blast fungus</name>
    <name type="synonym">Magnaporthe grisea</name>
    <dbReference type="NCBI Taxonomy" id="148305"/>
    <lineage>
        <taxon>Eukaryota</taxon>
        <taxon>Fungi</taxon>
        <taxon>Dikarya</taxon>
        <taxon>Ascomycota</taxon>
        <taxon>Pezizomycotina</taxon>
        <taxon>Sordariomycetes</taxon>
        <taxon>Sordariomycetidae</taxon>
        <taxon>Magnaporthales</taxon>
        <taxon>Pyriculariaceae</taxon>
        <taxon>Pyricularia</taxon>
    </lineage>
</organism>
<feature type="compositionally biased region" description="Polar residues" evidence="1">
    <location>
        <begin position="95"/>
        <end position="123"/>
    </location>
</feature>
<reference evidence="2 3" key="1">
    <citation type="journal article" date="2019" name="Mol. Biol. Evol.">
        <title>Blast fungal genomes show frequent chromosomal changes, gene gains and losses, and effector gene turnover.</title>
        <authorList>
            <person name="Gomez Luciano L.B."/>
            <person name="Jason Tsai I."/>
            <person name="Chuma I."/>
            <person name="Tosa Y."/>
            <person name="Chen Y.H."/>
            <person name="Li J.Y."/>
            <person name="Li M.Y."/>
            <person name="Jade Lu M.Y."/>
            <person name="Nakayashiki H."/>
            <person name="Li W.H."/>
        </authorList>
    </citation>
    <scope>NUCLEOTIDE SEQUENCE [LARGE SCALE GENOMIC DNA]</scope>
    <source>
        <strain evidence="2 3">NI907</strain>
    </source>
</reference>
<evidence type="ECO:0000256" key="1">
    <source>
        <dbReference type="SAM" id="MobiDB-lite"/>
    </source>
</evidence>
<accession>A0A6P8AYE7</accession>
<dbReference type="RefSeq" id="XP_030979892.1">
    <property type="nucleotide sequence ID" value="XM_031130116.1"/>
</dbReference>
<name>A0A6P8AYE7_PYRGI</name>
<feature type="compositionally biased region" description="Low complexity" evidence="1">
    <location>
        <begin position="172"/>
        <end position="183"/>
    </location>
</feature>
<reference evidence="3" key="2">
    <citation type="submission" date="2019-10" db="EMBL/GenBank/DDBJ databases">
        <authorList>
            <consortium name="NCBI Genome Project"/>
        </authorList>
    </citation>
    <scope>NUCLEOTIDE SEQUENCE</scope>
    <source>
        <strain evidence="3">NI907</strain>
    </source>
</reference>
<feature type="region of interest" description="Disordered" evidence="1">
    <location>
        <begin position="79"/>
        <end position="291"/>
    </location>
</feature>
<protein>
    <submittedName>
        <fullName evidence="3">Uncharacterized protein</fullName>
    </submittedName>
</protein>